<protein>
    <recommendedName>
        <fullName evidence="2">OTU domain-containing protein</fullName>
    </recommendedName>
</protein>
<dbReference type="PANTHER" id="PTHR12419">
    <property type="entry name" value="OTU DOMAIN CONTAINING PROTEIN"/>
    <property type="match status" value="1"/>
</dbReference>
<comment type="caution">
    <text evidence="3">The sequence shown here is derived from an EMBL/GenBank/DDBJ whole genome shotgun (WGS) entry which is preliminary data.</text>
</comment>
<feature type="compositionally biased region" description="Basic and acidic residues" evidence="1">
    <location>
        <begin position="503"/>
        <end position="517"/>
    </location>
</feature>
<accession>A0ABR1LSU1</accession>
<sequence length="546" mass="61151">MRSRRSATEDPEFPLMNALGLYASDIRGDGNCLFNALSDQYFGDQEHHREIRERVCDYVEANAKFFKSFVSVNPGGGVRRNPKRKNTNAYSTPYDKQKPTEEEIDRVFSEHVKMMRQGGTWGDNVEIQAFARAYNCFVKIWNSGHTYEVAPFAGQTGKKAVVHLAYHSWEHYSSVRNIEGPHTGVPRIHLRHLSPEAQAAMKQKLPVHTQVEDWQIDLVQQSIHFFVEKPIIKKLLTQHNCDIDIVVSKFMHEQDSREQSSAQESSSIEREHDSDDDEIYGPNKRRNNTSVPRSERSELPRSTTPSTTPPSSVDSRPKLTAKSRIKRAGSATLSRPSSRESTAGSESHPSQSTESTRRRPVVHSDNDAHPPEPVRRRRAIVSDSDDDYKPTSDHAADSTADSAASVPPSPKKGIRLKLTMPKPPKDDEEEADDADASDPVGKSSQKQAGPQPKKKSASTRSKTDWRKQAQNAAHRERKQLEEADAEGSPAEQSSQNAARRERKQLEEADAEGSHAEKSSANLPIITKSSRSDSDSPHYPRIKVISV</sequence>
<dbReference type="Pfam" id="PF02338">
    <property type="entry name" value="OTU"/>
    <property type="match status" value="1"/>
</dbReference>
<dbReference type="InterPro" id="IPR050704">
    <property type="entry name" value="Peptidase_C85-like"/>
</dbReference>
<dbReference type="Gene3D" id="3.90.70.80">
    <property type="match status" value="1"/>
</dbReference>
<keyword evidence="4" id="KW-1185">Reference proteome</keyword>
<dbReference type="Proteomes" id="UP001365128">
    <property type="component" value="Unassembled WGS sequence"/>
</dbReference>
<dbReference type="EMBL" id="JBBPDW010000033">
    <property type="protein sequence ID" value="KAK7537753.1"/>
    <property type="molecule type" value="Genomic_DNA"/>
</dbReference>
<dbReference type="PANTHER" id="PTHR12419:SF7">
    <property type="entry name" value="OTU DOMAIN-CONTAINING PROTEIN 3"/>
    <property type="match status" value="1"/>
</dbReference>
<feature type="compositionally biased region" description="Polar residues" evidence="1">
    <location>
        <begin position="331"/>
        <end position="354"/>
    </location>
</feature>
<name>A0ABR1LSU1_9PEZI</name>
<evidence type="ECO:0000313" key="3">
    <source>
        <dbReference type="EMBL" id="KAK7537753.1"/>
    </source>
</evidence>
<gene>
    <name evidence="3" type="ORF">IWX46DRAFT_249515</name>
</gene>
<feature type="region of interest" description="Disordered" evidence="1">
    <location>
        <begin position="77"/>
        <end position="99"/>
    </location>
</feature>
<dbReference type="PROSITE" id="PS50802">
    <property type="entry name" value="OTU"/>
    <property type="match status" value="1"/>
</dbReference>
<feature type="compositionally biased region" description="Basic and acidic residues" evidence="1">
    <location>
        <begin position="362"/>
        <end position="374"/>
    </location>
</feature>
<evidence type="ECO:0000259" key="2">
    <source>
        <dbReference type="PROSITE" id="PS50802"/>
    </source>
</evidence>
<evidence type="ECO:0000256" key="1">
    <source>
        <dbReference type="SAM" id="MobiDB-lite"/>
    </source>
</evidence>
<dbReference type="InterPro" id="IPR038765">
    <property type="entry name" value="Papain-like_cys_pep_sf"/>
</dbReference>
<dbReference type="InterPro" id="IPR003323">
    <property type="entry name" value="OTU_dom"/>
</dbReference>
<reference evidence="3 4" key="1">
    <citation type="submission" date="2024-04" db="EMBL/GenBank/DDBJ databases">
        <title>Phyllosticta paracitricarpa is synonymous to the EU quarantine fungus P. citricarpa based on phylogenomic analyses.</title>
        <authorList>
            <consortium name="Lawrence Berkeley National Laboratory"/>
            <person name="Van Ingen-Buijs V.A."/>
            <person name="Van Westerhoven A.C."/>
            <person name="Haridas S."/>
            <person name="Skiadas P."/>
            <person name="Martin F."/>
            <person name="Groenewald J.Z."/>
            <person name="Crous P.W."/>
            <person name="Seidl M.F."/>
        </authorList>
    </citation>
    <scope>NUCLEOTIDE SEQUENCE [LARGE SCALE GENOMIC DNA]</scope>
    <source>
        <strain evidence="3 4">CBS 122670</strain>
    </source>
</reference>
<feature type="compositionally biased region" description="Acidic residues" evidence="1">
    <location>
        <begin position="426"/>
        <end position="436"/>
    </location>
</feature>
<feature type="compositionally biased region" description="Low complexity" evidence="1">
    <location>
        <begin position="397"/>
        <end position="406"/>
    </location>
</feature>
<organism evidence="3 4">
    <name type="scientific">Phyllosticta citricarpa</name>
    <dbReference type="NCBI Taxonomy" id="55181"/>
    <lineage>
        <taxon>Eukaryota</taxon>
        <taxon>Fungi</taxon>
        <taxon>Dikarya</taxon>
        <taxon>Ascomycota</taxon>
        <taxon>Pezizomycotina</taxon>
        <taxon>Dothideomycetes</taxon>
        <taxon>Dothideomycetes incertae sedis</taxon>
        <taxon>Botryosphaeriales</taxon>
        <taxon>Phyllostictaceae</taxon>
        <taxon>Phyllosticta</taxon>
    </lineage>
</organism>
<feature type="domain" description="OTU" evidence="2">
    <location>
        <begin position="21"/>
        <end position="178"/>
    </location>
</feature>
<feature type="region of interest" description="Disordered" evidence="1">
    <location>
        <begin position="254"/>
        <end position="546"/>
    </location>
</feature>
<dbReference type="SUPFAM" id="SSF54001">
    <property type="entry name" value="Cysteine proteinases"/>
    <property type="match status" value="1"/>
</dbReference>
<feature type="compositionally biased region" description="Low complexity" evidence="1">
    <location>
        <begin position="300"/>
        <end position="312"/>
    </location>
</feature>
<dbReference type="CDD" id="cd22756">
    <property type="entry name" value="OTU_OTUD3-like"/>
    <property type="match status" value="1"/>
</dbReference>
<proteinExistence type="predicted"/>
<evidence type="ECO:0000313" key="4">
    <source>
        <dbReference type="Proteomes" id="UP001365128"/>
    </source>
</evidence>
<feature type="compositionally biased region" description="Basic and acidic residues" evidence="1">
    <location>
        <begin position="387"/>
        <end position="396"/>
    </location>
</feature>